<evidence type="ECO:0000256" key="3">
    <source>
        <dbReference type="ARBA" id="ARBA00022946"/>
    </source>
</evidence>
<evidence type="ECO:0000256" key="7">
    <source>
        <dbReference type="ARBA" id="ARBA00035140"/>
    </source>
</evidence>
<proteinExistence type="inferred from homology"/>
<protein>
    <recommendedName>
        <fullName evidence="7">Small ribosomal subunit protein mS29</fullName>
    </recommendedName>
</protein>
<comment type="subcellular location">
    <subcellularLocation>
        <location evidence="1">Mitochondrion</location>
    </subcellularLocation>
</comment>
<dbReference type="Proteomes" id="UP000803844">
    <property type="component" value="Unassembled WGS sequence"/>
</dbReference>
<dbReference type="InterPro" id="IPR019368">
    <property type="entry name" value="Ribosomal_mS29"/>
</dbReference>
<dbReference type="GO" id="GO:0005763">
    <property type="term" value="C:mitochondrial small ribosomal subunit"/>
    <property type="evidence" value="ECO:0007669"/>
    <property type="project" value="TreeGrafter"/>
</dbReference>
<dbReference type="PANTHER" id="PTHR12810">
    <property type="entry name" value="MITOCHONDRIAL 28S RIBOSOMAL PROTEIN S29"/>
    <property type="match status" value="1"/>
</dbReference>
<evidence type="ECO:0000256" key="4">
    <source>
        <dbReference type="ARBA" id="ARBA00022980"/>
    </source>
</evidence>
<comment type="caution">
    <text evidence="8">The sequence shown here is derived from an EMBL/GenBank/DDBJ whole genome shotgun (WGS) entry which is preliminary data.</text>
</comment>
<evidence type="ECO:0000313" key="9">
    <source>
        <dbReference type="Proteomes" id="UP000803844"/>
    </source>
</evidence>
<comment type="similarity">
    <text evidence="2">Belongs to the mitochondrion-specific ribosomal protein mS29 family.</text>
</comment>
<keyword evidence="9" id="KW-1185">Reference proteome</keyword>
<name>A0A9P4XX76_CRYP1</name>
<keyword evidence="4 8" id="KW-0689">Ribosomal protein</keyword>
<sequence>MAMAPQSCWRCLLRPSVATPLPVSTRQLAPATAIIPSTTMTTTTAKTTAATNNTKSGGHQRTGKRMKLSKFKNKKDIARHKTPGLGERKALRKRIVLSNNNAIPVRGLDVMTSQRLADRESAGKMLKIPDGLIDPLRAVEAFKSSQTWGLFHSPHMLVRPETVTVCERMQQAARDGTTARLVISGERAAGKSMVLLQAIVNAFLNKWVVINIPEAQELTTACTDYAPIPDTNPEQWMQSVYALKLMQTILKANRDVLEKIYTTRSYEEFTNPVAEGATLVTLIESARESDQAWPVFSALWHELFVAKADSVGTPRPPVLFAVDGLASLMRVSDYRNQAFEPIHSHDIAIVRMFVDVLSGRTPLPNGGAAIAATCRSNAARNPSMELAINRQLAKQTGAADADLPPRDAYCRKYDPRVDEVMEGTGLEVVNVRGIGKVEARALMEYWAASGLLRAQVDERTVSEKWMTGGNGIIGEMERAGLLSLRL</sequence>
<evidence type="ECO:0000256" key="5">
    <source>
        <dbReference type="ARBA" id="ARBA00023128"/>
    </source>
</evidence>
<dbReference type="EMBL" id="MU032350">
    <property type="protein sequence ID" value="KAF3762563.1"/>
    <property type="molecule type" value="Genomic_DNA"/>
</dbReference>
<dbReference type="AlphaFoldDB" id="A0A9P4XX76"/>
<dbReference type="GeneID" id="63835543"/>
<evidence type="ECO:0000256" key="6">
    <source>
        <dbReference type="ARBA" id="ARBA00023274"/>
    </source>
</evidence>
<evidence type="ECO:0000256" key="2">
    <source>
        <dbReference type="ARBA" id="ARBA00009863"/>
    </source>
</evidence>
<evidence type="ECO:0000256" key="1">
    <source>
        <dbReference type="ARBA" id="ARBA00004173"/>
    </source>
</evidence>
<gene>
    <name evidence="8" type="ORF">M406DRAFT_280701</name>
</gene>
<dbReference type="PANTHER" id="PTHR12810:SF0">
    <property type="entry name" value="SMALL RIBOSOMAL SUBUNIT PROTEIN MS29"/>
    <property type="match status" value="1"/>
</dbReference>
<accession>A0A9P4XX76</accession>
<reference evidence="8" key="1">
    <citation type="journal article" date="2020" name="Phytopathology">
        <title>Genome sequence of the chestnut blight fungus Cryphonectria parasitica EP155: A fundamental resource for an archetypical invasive plant pathogen.</title>
        <authorList>
            <person name="Crouch J.A."/>
            <person name="Dawe A."/>
            <person name="Aerts A."/>
            <person name="Barry K."/>
            <person name="Churchill A.C.L."/>
            <person name="Grimwood J."/>
            <person name="Hillman B."/>
            <person name="Milgroom M.G."/>
            <person name="Pangilinan J."/>
            <person name="Smith M."/>
            <person name="Salamov A."/>
            <person name="Schmutz J."/>
            <person name="Yadav J."/>
            <person name="Grigoriev I.V."/>
            <person name="Nuss D."/>
        </authorList>
    </citation>
    <scope>NUCLEOTIDE SEQUENCE</scope>
    <source>
        <strain evidence="8">EP155</strain>
    </source>
</reference>
<evidence type="ECO:0000313" key="8">
    <source>
        <dbReference type="EMBL" id="KAF3762563.1"/>
    </source>
</evidence>
<dbReference type="GO" id="GO:0003735">
    <property type="term" value="F:structural constituent of ribosome"/>
    <property type="evidence" value="ECO:0007669"/>
    <property type="project" value="TreeGrafter"/>
</dbReference>
<dbReference type="RefSeq" id="XP_040773542.1">
    <property type="nucleotide sequence ID" value="XM_040918414.1"/>
</dbReference>
<dbReference type="OrthoDB" id="274828at2759"/>
<keyword evidence="5" id="KW-0496">Mitochondrion</keyword>
<dbReference type="Pfam" id="PF10236">
    <property type="entry name" value="DAP3"/>
    <property type="match status" value="1"/>
</dbReference>
<keyword evidence="3" id="KW-0809">Transit peptide</keyword>
<keyword evidence="6" id="KW-0687">Ribonucleoprotein</keyword>
<organism evidence="8 9">
    <name type="scientific">Cryphonectria parasitica (strain ATCC 38755 / EP155)</name>
    <dbReference type="NCBI Taxonomy" id="660469"/>
    <lineage>
        <taxon>Eukaryota</taxon>
        <taxon>Fungi</taxon>
        <taxon>Dikarya</taxon>
        <taxon>Ascomycota</taxon>
        <taxon>Pezizomycotina</taxon>
        <taxon>Sordariomycetes</taxon>
        <taxon>Sordariomycetidae</taxon>
        <taxon>Diaporthales</taxon>
        <taxon>Cryphonectriaceae</taxon>
        <taxon>Cryphonectria-Endothia species complex</taxon>
        <taxon>Cryphonectria</taxon>
    </lineage>
</organism>